<proteinExistence type="predicted"/>
<keyword evidence="3" id="KW-1185">Reference proteome</keyword>
<evidence type="ECO:0000313" key="3">
    <source>
        <dbReference type="Proteomes" id="UP000658382"/>
    </source>
</evidence>
<dbReference type="EMBL" id="BMNQ01000095">
    <property type="protein sequence ID" value="GGK09056.1"/>
    <property type="molecule type" value="Genomic_DNA"/>
</dbReference>
<evidence type="ECO:0000313" key="2">
    <source>
        <dbReference type="EMBL" id="GGK09056.1"/>
    </source>
</evidence>
<name>A0A917Q360_9BACI</name>
<accession>A0A917Q360</accession>
<evidence type="ECO:0000256" key="1">
    <source>
        <dbReference type="SAM" id="Phobius"/>
    </source>
</evidence>
<keyword evidence="1" id="KW-1133">Transmembrane helix</keyword>
<sequence>MINIKKVVIGLVSIIIIFGAAFVFAINSEESANAESDEQIEDELVKSMNETKQEKAKIEEIFRRSSNELKDKEYGEVGLSYSHKERILTAQVKDKGFLEANKSKIRNIITDTAKEVGFKDFDIKFRISESTVTRNKEEKKLRESIDKVSNIVSDVLEDKGHNLGYSILVEPKKKIIIEGTDKNFAGNGELEKRITNAILSKTNMKYTVKLKKKSEREIKNQEWHPIFAAIREETNKKFNEYRGFASSFHPQPLQIIIKTKINNSWFGNSDEKVKQIEYYVDKIIELKREELSIEEIPYDIIIRDKNNKKIN</sequence>
<gene>
    <name evidence="2" type="ORF">GCM10007063_34350</name>
</gene>
<feature type="transmembrane region" description="Helical" evidence="1">
    <location>
        <begin position="7"/>
        <end position="26"/>
    </location>
</feature>
<keyword evidence="1" id="KW-0472">Membrane</keyword>
<dbReference type="Proteomes" id="UP000658382">
    <property type="component" value="Unassembled WGS sequence"/>
</dbReference>
<keyword evidence="1" id="KW-0812">Transmembrane</keyword>
<evidence type="ECO:0008006" key="4">
    <source>
        <dbReference type="Google" id="ProtNLM"/>
    </source>
</evidence>
<reference evidence="2" key="1">
    <citation type="journal article" date="2014" name="Int. J. Syst. Evol. Microbiol.">
        <title>Complete genome sequence of Corynebacterium casei LMG S-19264T (=DSM 44701T), isolated from a smear-ripened cheese.</title>
        <authorList>
            <consortium name="US DOE Joint Genome Institute (JGI-PGF)"/>
            <person name="Walter F."/>
            <person name="Albersmeier A."/>
            <person name="Kalinowski J."/>
            <person name="Ruckert C."/>
        </authorList>
    </citation>
    <scope>NUCLEOTIDE SEQUENCE</scope>
    <source>
        <strain evidence="2">JCM 12580</strain>
    </source>
</reference>
<comment type="caution">
    <text evidence="2">The sequence shown here is derived from an EMBL/GenBank/DDBJ whole genome shotgun (WGS) entry which is preliminary data.</text>
</comment>
<protein>
    <recommendedName>
        <fullName evidence="4">DUF4030 domain-containing protein</fullName>
    </recommendedName>
</protein>
<dbReference type="AlphaFoldDB" id="A0A917Q360"/>
<organism evidence="2 3">
    <name type="scientific">Lentibacillus kapialis</name>
    <dbReference type="NCBI Taxonomy" id="340214"/>
    <lineage>
        <taxon>Bacteria</taxon>
        <taxon>Bacillati</taxon>
        <taxon>Bacillota</taxon>
        <taxon>Bacilli</taxon>
        <taxon>Bacillales</taxon>
        <taxon>Bacillaceae</taxon>
        <taxon>Lentibacillus</taxon>
    </lineage>
</organism>
<dbReference type="RefSeq" id="WP_229671933.1">
    <property type="nucleotide sequence ID" value="NZ_BMNQ01000095.1"/>
</dbReference>
<reference evidence="2" key="2">
    <citation type="submission" date="2020-09" db="EMBL/GenBank/DDBJ databases">
        <authorList>
            <person name="Sun Q."/>
            <person name="Ohkuma M."/>
        </authorList>
    </citation>
    <scope>NUCLEOTIDE SEQUENCE</scope>
    <source>
        <strain evidence="2">JCM 12580</strain>
    </source>
</reference>